<dbReference type="Proteomes" id="UP000467841">
    <property type="component" value="Unassembled WGS sequence"/>
</dbReference>
<protein>
    <submittedName>
        <fullName evidence="2">Uncharacterized protein</fullName>
    </submittedName>
</protein>
<dbReference type="AlphaFoldDB" id="A0A6D2KIZ4"/>
<proteinExistence type="predicted"/>
<evidence type="ECO:0000313" key="2">
    <source>
        <dbReference type="EMBL" id="CAA7051855.1"/>
    </source>
</evidence>
<feature type="compositionally biased region" description="Low complexity" evidence="1">
    <location>
        <begin position="213"/>
        <end position="246"/>
    </location>
</feature>
<feature type="region of interest" description="Disordered" evidence="1">
    <location>
        <begin position="145"/>
        <end position="246"/>
    </location>
</feature>
<sequence>MNSSSKVIMAATMVMVVSLVMVLSLVLVLLAELYCSLLLGRRRRHSQTLPTTTVPAAAATATSLAQTISTTDDPSPSNMDSLSHNPLTTGVLQTPNKTFYKTKTHFRHDSSLPASSPDLIREIQVPIDNDCLDSFIYISNPMYSNEAASRPTTPFETPESSPSRLETGDSSASCSSGEEDSDIVEDSTPTLTPMKDLPEKACSVSLKNMKSLETSPSESNGNNNNNNNNGESSSSSGSPSYTSPSW</sequence>
<dbReference type="OrthoDB" id="680110at2759"/>
<gene>
    <name evidence="2" type="ORF">MERR_LOCUS39090</name>
</gene>
<evidence type="ECO:0000313" key="3">
    <source>
        <dbReference type="Proteomes" id="UP000467841"/>
    </source>
</evidence>
<organism evidence="2 3">
    <name type="scientific">Microthlaspi erraticum</name>
    <dbReference type="NCBI Taxonomy" id="1685480"/>
    <lineage>
        <taxon>Eukaryota</taxon>
        <taxon>Viridiplantae</taxon>
        <taxon>Streptophyta</taxon>
        <taxon>Embryophyta</taxon>
        <taxon>Tracheophyta</taxon>
        <taxon>Spermatophyta</taxon>
        <taxon>Magnoliopsida</taxon>
        <taxon>eudicotyledons</taxon>
        <taxon>Gunneridae</taxon>
        <taxon>Pentapetalae</taxon>
        <taxon>rosids</taxon>
        <taxon>malvids</taxon>
        <taxon>Brassicales</taxon>
        <taxon>Brassicaceae</taxon>
        <taxon>Coluteocarpeae</taxon>
        <taxon>Microthlaspi</taxon>
    </lineage>
</organism>
<keyword evidence="3" id="KW-1185">Reference proteome</keyword>
<evidence type="ECO:0000256" key="1">
    <source>
        <dbReference type="SAM" id="MobiDB-lite"/>
    </source>
</evidence>
<feature type="compositionally biased region" description="Low complexity" evidence="1">
    <location>
        <begin position="149"/>
        <end position="176"/>
    </location>
</feature>
<reference evidence="2" key="1">
    <citation type="submission" date="2020-01" db="EMBL/GenBank/DDBJ databases">
        <authorList>
            <person name="Mishra B."/>
        </authorList>
    </citation>
    <scope>NUCLEOTIDE SEQUENCE [LARGE SCALE GENOMIC DNA]</scope>
</reference>
<dbReference type="EMBL" id="CACVBM020001495">
    <property type="protein sequence ID" value="CAA7051855.1"/>
    <property type="molecule type" value="Genomic_DNA"/>
</dbReference>
<name>A0A6D2KIZ4_9BRAS</name>
<comment type="caution">
    <text evidence="2">The sequence shown here is derived from an EMBL/GenBank/DDBJ whole genome shotgun (WGS) entry which is preliminary data.</text>
</comment>
<accession>A0A6D2KIZ4</accession>